<dbReference type="PANTHER" id="PTHR31589:SF221">
    <property type="entry name" value="LIGASE, PUTATIVE (DUF239)-RELATED"/>
    <property type="match status" value="1"/>
</dbReference>
<reference evidence="3 4" key="1">
    <citation type="submission" date="2022-03" db="EMBL/GenBank/DDBJ databases">
        <authorList>
            <person name="Nunn A."/>
            <person name="Chopra R."/>
            <person name="Nunn A."/>
            <person name="Contreras Garrido A."/>
        </authorList>
    </citation>
    <scope>NUCLEOTIDE SEQUENCE [LARGE SCALE GENOMIC DNA]</scope>
</reference>
<keyword evidence="1" id="KW-0472">Membrane</keyword>
<protein>
    <recommendedName>
        <fullName evidence="2">Neprosin PEP catalytic domain-containing protein</fullName>
    </recommendedName>
</protein>
<evidence type="ECO:0000313" key="4">
    <source>
        <dbReference type="Proteomes" id="UP000836841"/>
    </source>
</evidence>
<evidence type="ECO:0000259" key="2">
    <source>
        <dbReference type="PROSITE" id="PS52045"/>
    </source>
</evidence>
<dbReference type="InterPro" id="IPR004314">
    <property type="entry name" value="Neprosin"/>
</dbReference>
<proteinExistence type="predicted"/>
<dbReference type="InterPro" id="IPR025521">
    <property type="entry name" value="Neprosin_propep"/>
</dbReference>
<dbReference type="InterPro" id="IPR053168">
    <property type="entry name" value="Glutamic_endopeptidase"/>
</dbReference>
<dbReference type="Proteomes" id="UP000836841">
    <property type="component" value="Unassembled WGS sequence"/>
</dbReference>
<evidence type="ECO:0000313" key="3">
    <source>
        <dbReference type="EMBL" id="CAH2042851.1"/>
    </source>
</evidence>
<feature type="domain" description="Neprosin PEP catalytic" evidence="2">
    <location>
        <begin position="144"/>
        <end position="339"/>
    </location>
</feature>
<keyword evidence="1" id="KW-0812">Transmembrane</keyword>
<sequence length="339" mass="38322">MAKENQEVRVSCYMIILMVVAIINVASNGHVEGRVVMDQNYPIVSKPKGTIKTIESEDGREVIDCVDIYKQPAFDHPLINDLQMEPSSYPSGMKMDETQPELIQDWHKNGECPDGTVPIGRTKKYDPHRHFPFGSHRRNFNISSDADNAHEYAIVFEEGGIYRGAQARITVWSPNVEESEMSISQIWIVANPGTDNLNSVEAGWIVLPQKYGDHSQDFLRIGRKKFAVGRPVSPVSIYNETSYEIQLKIFQDLSTKNWMLYYHDELVGYWPGTIFTTLADNATVLEWGGEILNTARDGHHTTTQMGSGHFPNEEIKPNKQTSYGTYFYYGGPGYSAQCP</sequence>
<comment type="caution">
    <text evidence="3">The sequence shown here is derived from an EMBL/GenBank/DDBJ whole genome shotgun (WGS) entry which is preliminary data.</text>
</comment>
<dbReference type="PROSITE" id="PS52045">
    <property type="entry name" value="NEPROSIN_PEP_CD"/>
    <property type="match status" value="1"/>
</dbReference>
<organism evidence="3 4">
    <name type="scientific">Thlaspi arvense</name>
    <name type="common">Field penny-cress</name>
    <dbReference type="NCBI Taxonomy" id="13288"/>
    <lineage>
        <taxon>Eukaryota</taxon>
        <taxon>Viridiplantae</taxon>
        <taxon>Streptophyta</taxon>
        <taxon>Embryophyta</taxon>
        <taxon>Tracheophyta</taxon>
        <taxon>Spermatophyta</taxon>
        <taxon>Magnoliopsida</taxon>
        <taxon>eudicotyledons</taxon>
        <taxon>Gunneridae</taxon>
        <taxon>Pentapetalae</taxon>
        <taxon>rosids</taxon>
        <taxon>malvids</taxon>
        <taxon>Brassicales</taxon>
        <taxon>Brassicaceae</taxon>
        <taxon>Thlaspideae</taxon>
        <taxon>Thlaspi</taxon>
    </lineage>
</organism>
<dbReference type="PANTHER" id="PTHR31589">
    <property type="entry name" value="PROTEIN, PUTATIVE (DUF239)-RELATED-RELATED"/>
    <property type="match status" value="1"/>
</dbReference>
<dbReference type="Pfam" id="PF03080">
    <property type="entry name" value="Neprosin"/>
    <property type="match status" value="2"/>
</dbReference>
<evidence type="ECO:0000256" key="1">
    <source>
        <dbReference type="SAM" id="Phobius"/>
    </source>
</evidence>
<gene>
    <name evidence="3" type="ORF">TAV2_LOCUS4820</name>
</gene>
<dbReference type="EMBL" id="CAJVSB020000200">
    <property type="protein sequence ID" value="CAH2042851.1"/>
    <property type="molecule type" value="Genomic_DNA"/>
</dbReference>
<dbReference type="Pfam" id="PF14365">
    <property type="entry name" value="Neprosin_AP"/>
    <property type="match status" value="1"/>
</dbReference>
<dbReference type="AlphaFoldDB" id="A0AAU9RH89"/>
<keyword evidence="4" id="KW-1185">Reference proteome</keyword>
<name>A0AAU9RH89_THLAR</name>
<feature type="transmembrane region" description="Helical" evidence="1">
    <location>
        <begin position="12"/>
        <end position="31"/>
    </location>
</feature>
<accession>A0AAU9RH89</accession>
<keyword evidence="1" id="KW-1133">Transmembrane helix</keyword>